<name>A0A180G0R1_PUCT1</name>
<evidence type="ECO:0000313" key="3">
    <source>
        <dbReference type="EnsemblFungi" id="PTTG_30037-t43_1-p1"/>
    </source>
</evidence>
<organism evidence="2">
    <name type="scientific">Puccinia triticina (isolate 1-1 / race 1 (BBBD))</name>
    <name type="common">Brown leaf rust fungus</name>
    <dbReference type="NCBI Taxonomy" id="630390"/>
    <lineage>
        <taxon>Eukaryota</taxon>
        <taxon>Fungi</taxon>
        <taxon>Dikarya</taxon>
        <taxon>Basidiomycota</taxon>
        <taxon>Pucciniomycotina</taxon>
        <taxon>Pucciniomycetes</taxon>
        <taxon>Pucciniales</taxon>
        <taxon>Pucciniaceae</taxon>
        <taxon>Puccinia</taxon>
    </lineage>
</organism>
<sequence length="125" mass="13620">MSTAPSKITYAGAVRSTTPTSDPAPTIAKPTVRKVPTAASESSRTVTAPKKPKVVRKPILLSRETSQRRIQTLDINTREATKDKEIEGPTEVVPSRTCLTRTLRQIHPTGEVDAGSLIRDRSTTR</sequence>
<dbReference type="EMBL" id="ADAS02001503">
    <property type="protein sequence ID" value="OAV86190.1"/>
    <property type="molecule type" value="Genomic_DNA"/>
</dbReference>
<reference evidence="2" key="2">
    <citation type="submission" date="2016-05" db="EMBL/GenBank/DDBJ databases">
        <title>Comparative analysis highlights variable genome content of wheat rusts and divergence of the mating loci.</title>
        <authorList>
            <person name="Cuomo C.A."/>
            <person name="Bakkeren G."/>
            <person name="Szabo L."/>
            <person name="Khalil H."/>
            <person name="Joly D."/>
            <person name="Goldberg J."/>
            <person name="Young S."/>
            <person name="Zeng Q."/>
            <person name="Fellers J."/>
        </authorList>
    </citation>
    <scope>NUCLEOTIDE SEQUENCE [LARGE SCALE GENOMIC DNA]</scope>
    <source>
        <strain evidence="2">1-1 BBBD Race 1</strain>
    </source>
</reference>
<keyword evidence="4" id="KW-1185">Reference proteome</keyword>
<dbReference type="AlphaFoldDB" id="A0A180G0R1"/>
<dbReference type="VEuPathDB" id="FungiDB:PTTG_30037"/>
<evidence type="ECO:0000313" key="2">
    <source>
        <dbReference type="EMBL" id="OAV86190.1"/>
    </source>
</evidence>
<gene>
    <name evidence="2" type="ORF">PTTG_30037</name>
</gene>
<dbReference type="EnsemblFungi" id="PTTG_30037-t43_1">
    <property type="protein sequence ID" value="PTTG_30037-t43_1-p1"/>
    <property type="gene ID" value="PTTG_30037"/>
</dbReference>
<dbReference type="Proteomes" id="UP000005240">
    <property type="component" value="Unassembled WGS sequence"/>
</dbReference>
<reference evidence="3 4" key="3">
    <citation type="journal article" date="2017" name="G3 (Bethesda)">
        <title>Comparative analysis highlights variable genome content of wheat rusts and divergence of the mating loci.</title>
        <authorList>
            <person name="Cuomo C.A."/>
            <person name="Bakkeren G."/>
            <person name="Khalil H.B."/>
            <person name="Panwar V."/>
            <person name="Joly D."/>
            <person name="Linning R."/>
            <person name="Sakthikumar S."/>
            <person name="Song X."/>
            <person name="Adiconis X."/>
            <person name="Fan L."/>
            <person name="Goldberg J.M."/>
            <person name="Levin J.Z."/>
            <person name="Young S."/>
            <person name="Zeng Q."/>
            <person name="Anikster Y."/>
            <person name="Bruce M."/>
            <person name="Wang M."/>
            <person name="Yin C."/>
            <person name="McCallum B."/>
            <person name="Szabo L.J."/>
            <person name="Hulbert S."/>
            <person name="Chen X."/>
            <person name="Fellers J.P."/>
        </authorList>
    </citation>
    <scope>NUCLEOTIDE SEQUENCE</scope>
    <source>
        <strain evidence="4">Isolate 1-1 / race 1 (BBBD)</strain>
        <strain evidence="3">isolate 1-1 / race 1 (BBBD)</strain>
    </source>
</reference>
<reference evidence="3" key="4">
    <citation type="submission" date="2025-05" db="UniProtKB">
        <authorList>
            <consortium name="EnsemblFungi"/>
        </authorList>
    </citation>
    <scope>IDENTIFICATION</scope>
    <source>
        <strain evidence="3">isolate 1-1 / race 1 (BBBD)</strain>
    </source>
</reference>
<evidence type="ECO:0000256" key="1">
    <source>
        <dbReference type="SAM" id="MobiDB-lite"/>
    </source>
</evidence>
<accession>A0A180G0R1</accession>
<proteinExistence type="predicted"/>
<reference evidence="2" key="1">
    <citation type="submission" date="2009-11" db="EMBL/GenBank/DDBJ databases">
        <authorList>
            <consortium name="The Broad Institute Genome Sequencing Platform"/>
            <person name="Ward D."/>
            <person name="Feldgarden M."/>
            <person name="Earl A."/>
            <person name="Young S.K."/>
            <person name="Zeng Q."/>
            <person name="Koehrsen M."/>
            <person name="Alvarado L."/>
            <person name="Berlin A."/>
            <person name="Bochicchio J."/>
            <person name="Borenstein D."/>
            <person name="Chapman S.B."/>
            <person name="Chen Z."/>
            <person name="Engels R."/>
            <person name="Freedman E."/>
            <person name="Gellesch M."/>
            <person name="Goldberg J."/>
            <person name="Griggs A."/>
            <person name="Gujja S."/>
            <person name="Heilman E."/>
            <person name="Heiman D."/>
            <person name="Hepburn T."/>
            <person name="Howarth C."/>
            <person name="Jen D."/>
            <person name="Larson L."/>
            <person name="Lewis B."/>
            <person name="Mehta T."/>
            <person name="Park D."/>
            <person name="Pearson M."/>
            <person name="Roberts A."/>
            <person name="Saif S."/>
            <person name="Shea T."/>
            <person name="Shenoy N."/>
            <person name="Sisk P."/>
            <person name="Stolte C."/>
            <person name="Sykes S."/>
            <person name="Thomson T."/>
            <person name="Walk T."/>
            <person name="White J."/>
            <person name="Yandava C."/>
            <person name="Izard J."/>
            <person name="Baranova O.V."/>
            <person name="Blanton J.M."/>
            <person name="Tanner A.C."/>
            <person name="Dewhirst F.E."/>
            <person name="Haas B."/>
            <person name="Nusbaum C."/>
            <person name="Birren B."/>
        </authorList>
    </citation>
    <scope>NUCLEOTIDE SEQUENCE [LARGE SCALE GENOMIC DNA]</scope>
    <source>
        <strain evidence="2">1-1 BBBD Race 1</strain>
    </source>
</reference>
<feature type="region of interest" description="Disordered" evidence="1">
    <location>
        <begin position="1"/>
        <end position="52"/>
    </location>
</feature>
<protein>
    <submittedName>
        <fullName evidence="2 3">Uncharacterized protein</fullName>
    </submittedName>
</protein>
<evidence type="ECO:0000313" key="4">
    <source>
        <dbReference type="Proteomes" id="UP000005240"/>
    </source>
</evidence>